<dbReference type="Proteomes" id="UP001580928">
    <property type="component" value="Unassembled WGS sequence"/>
</dbReference>
<keyword evidence="3" id="KW-1185">Reference proteome</keyword>
<accession>A0ABV5CEC8</accession>
<dbReference type="RefSeq" id="WP_375557445.1">
    <property type="nucleotide sequence ID" value="NZ_JBBVGT010000002.1"/>
</dbReference>
<evidence type="ECO:0000256" key="1">
    <source>
        <dbReference type="SAM" id="SignalP"/>
    </source>
</evidence>
<sequence>MRKTINLLLGALLVVFAASCKKSETPEPQYQTDIYVAGYEEGDIYDIATYWKNGKVVTLGKEEGSSGSGASSVFVTKTLIE</sequence>
<dbReference type="PROSITE" id="PS51257">
    <property type="entry name" value="PROKAR_LIPOPROTEIN"/>
    <property type="match status" value="1"/>
</dbReference>
<dbReference type="EMBL" id="JBBVGT010000002">
    <property type="protein sequence ID" value="MFB5945914.1"/>
    <property type="molecule type" value="Genomic_DNA"/>
</dbReference>
<evidence type="ECO:0000313" key="3">
    <source>
        <dbReference type="Proteomes" id="UP001580928"/>
    </source>
</evidence>
<protein>
    <submittedName>
        <fullName evidence="2">Uncharacterized protein</fullName>
    </submittedName>
</protein>
<feature type="chain" id="PRO_5045140033" evidence="1">
    <location>
        <begin position="23"/>
        <end position="81"/>
    </location>
</feature>
<reference evidence="2 3" key="1">
    <citation type="submission" date="2024-04" db="EMBL/GenBank/DDBJ databases">
        <title>Albibacterium profundi sp. nov., isolated from sediment of the Challenger Deep of Mariana Trench.</title>
        <authorList>
            <person name="Wang Y."/>
        </authorList>
    </citation>
    <scope>NUCLEOTIDE SEQUENCE [LARGE SCALE GENOMIC DNA]</scope>
    <source>
        <strain evidence="2 3">RHL897</strain>
    </source>
</reference>
<organism evidence="2 3">
    <name type="scientific">Albibacterium profundi</name>
    <dbReference type="NCBI Taxonomy" id="3134906"/>
    <lineage>
        <taxon>Bacteria</taxon>
        <taxon>Pseudomonadati</taxon>
        <taxon>Bacteroidota</taxon>
        <taxon>Sphingobacteriia</taxon>
        <taxon>Sphingobacteriales</taxon>
        <taxon>Sphingobacteriaceae</taxon>
        <taxon>Albibacterium</taxon>
    </lineage>
</organism>
<comment type="caution">
    <text evidence="2">The sequence shown here is derived from an EMBL/GenBank/DDBJ whole genome shotgun (WGS) entry which is preliminary data.</text>
</comment>
<keyword evidence="1" id="KW-0732">Signal</keyword>
<name>A0ABV5CEC8_9SPHI</name>
<evidence type="ECO:0000313" key="2">
    <source>
        <dbReference type="EMBL" id="MFB5945914.1"/>
    </source>
</evidence>
<gene>
    <name evidence="2" type="ORF">WKR92_08720</name>
</gene>
<feature type="signal peptide" evidence="1">
    <location>
        <begin position="1"/>
        <end position="22"/>
    </location>
</feature>
<proteinExistence type="predicted"/>